<dbReference type="Pfam" id="PF01849">
    <property type="entry name" value="NAC"/>
    <property type="match status" value="1"/>
</dbReference>
<dbReference type="AlphaFoldDB" id="A0AAN7ZSE9"/>
<dbReference type="InterPro" id="IPR039370">
    <property type="entry name" value="BTF3"/>
</dbReference>
<dbReference type="InterPro" id="IPR002715">
    <property type="entry name" value="Nas_poly-pep-assoc_cplx_dom"/>
</dbReference>
<dbReference type="EMBL" id="JAWIZZ010000046">
    <property type="protein sequence ID" value="KAK5779714.1"/>
    <property type="molecule type" value="Genomic_DNA"/>
</dbReference>
<dbReference type="InterPro" id="IPR038187">
    <property type="entry name" value="NAC_A/B_dom_sf"/>
</dbReference>
<name>A0AAN7ZSE9_9SACH</name>
<proteinExistence type="inferred from homology"/>
<protein>
    <recommendedName>
        <fullName evidence="3">Nascent polypeptide-associated complex subunit beta</fullName>
    </recommendedName>
</protein>
<organism evidence="5 6">
    <name type="scientific">Arxiozyma heterogenica</name>
    <dbReference type="NCBI Taxonomy" id="278026"/>
    <lineage>
        <taxon>Eukaryota</taxon>
        <taxon>Fungi</taxon>
        <taxon>Dikarya</taxon>
        <taxon>Ascomycota</taxon>
        <taxon>Saccharomycotina</taxon>
        <taxon>Saccharomycetes</taxon>
        <taxon>Saccharomycetales</taxon>
        <taxon>Saccharomycetaceae</taxon>
        <taxon>Arxiozyma</taxon>
    </lineage>
</organism>
<keyword evidence="6" id="KW-1185">Reference proteome</keyword>
<comment type="subcellular location">
    <subcellularLocation>
        <location evidence="1">Cytoplasm</location>
    </subcellularLocation>
</comment>
<dbReference type="PANTHER" id="PTHR10351">
    <property type="entry name" value="TRANSCRIPTION FACTOR BTF3 FAMILY MEMBER"/>
    <property type="match status" value="1"/>
</dbReference>
<dbReference type="SMART" id="SM01407">
    <property type="entry name" value="NAC"/>
    <property type="match status" value="1"/>
</dbReference>
<comment type="caution">
    <text evidence="5">The sequence shown here is derived from an EMBL/GenBank/DDBJ whole genome shotgun (WGS) entry which is preliminary data.</text>
</comment>
<evidence type="ECO:0000256" key="2">
    <source>
        <dbReference type="ARBA" id="ARBA00005296"/>
    </source>
</evidence>
<comment type="subunit">
    <text evidence="3">Part of the nascent polypeptide-associated complex (NAC).</text>
</comment>
<evidence type="ECO:0000313" key="5">
    <source>
        <dbReference type="EMBL" id="KAK5779714.1"/>
    </source>
</evidence>
<accession>A0AAN7ZSE9</accession>
<dbReference type="Proteomes" id="UP001306508">
    <property type="component" value="Unassembled WGS sequence"/>
</dbReference>
<evidence type="ECO:0000313" key="6">
    <source>
        <dbReference type="Proteomes" id="UP001306508"/>
    </source>
</evidence>
<evidence type="ECO:0000259" key="4">
    <source>
        <dbReference type="PROSITE" id="PS51151"/>
    </source>
</evidence>
<keyword evidence="3" id="KW-0805">Transcription regulation</keyword>
<gene>
    <name evidence="5" type="ORF">RI543_002835</name>
</gene>
<evidence type="ECO:0000256" key="3">
    <source>
        <dbReference type="RuleBase" id="RU361272"/>
    </source>
</evidence>
<dbReference type="PROSITE" id="PS51151">
    <property type="entry name" value="NAC_AB"/>
    <property type="match status" value="1"/>
</dbReference>
<keyword evidence="3" id="KW-0804">Transcription</keyword>
<feature type="domain" description="NAC-A/B" evidence="4">
    <location>
        <begin position="34"/>
        <end position="100"/>
    </location>
</feature>
<evidence type="ECO:0000256" key="1">
    <source>
        <dbReference type="ARBA" id="ARBA00004496"/>
    </source>
</evidence>
<comment type="similarity">
    <text evidence="2 3">Belongs to the NAC-beta family.</text>
</comment>
<dbReference type="Gene3D" id="2.20.70.30">
    <property type="entry name" value="Nascent polypeptide-associated complex domain"/>
    <property type="match status" value="1"/>
</dbReference>
<dbReference type="CDD" id="cd22055">
    <property type="entry name" value="NAC_BTF3"/>
    <property type="match status" value="1"/>
</dbReference>
<reference evidence="6" key="1">
    <citation type="submission" date="2023-07" db="EMBL/GenBank/DDBJ databases">
        <title>A draft genome of Kazachstania heterogenica Y-27499.</title>
        <authorList>
            <person name="Donic C."/>
            <person name="Kralova J.S."/>
            <person name="Fidel L."/>
            <person name="Ben-Dor S."/>
            <person name="Jung S."/>
        </authorList>
    </citation>
    <scope>NUCLEOTIDE SEQUENCE [LARGE SCALE GENOMIC DNA]</scope>
    <source>
        <strain evidence="6">Y27499</strain>
    </source>
</reference>
<dbReference type="GO" id="GO:0005737">
    <property type="term" value="C:cytoplasm"/>
    <property type="evidence" value="ECO:0007669"/>
    <property type="project" value="UniProtKB-SubCell"/>
</dbReference>
<sequence length="138" mass="15697">MPIDHAKLAKLQKLSSANKVGGTRRKQTKKTHLFPDEPKLMNQMHKMGGVTISDIAEANFFQEDGNVLHFDKLEKFEVAPKYNVSAIYGKGELKRLDDMFQDVLPQLGSEAYFALSQLDAKIKEFEEAKKIEEAQKKK</sequence>